<keyword evidence="2" id="KW-1185">Reference proteome</keyword>
<protein>
    <submittedName>
        <fullName evidence="1">Uncharacterized protein</fullName>
    </submittedName>
</protein>
<comment type="caution">
    <text evidence="1">The sequence shown here is derived from an EMBL/GenBank/DDBJ whole genome shotgun (WGS) entry which is preliminary data.</text>
</comment>
<proteinExistence type="predicted"/>
<organism evidence="1 2">
    <name type="scientific">Brachionus plicatilis</name>
    <name type="common">Marine rotifer</name>
    <name type="synonym">Brachionus muelleri</name>
    <dbReference type="NCBI Taxonomy" id="10195"/>
    <lineage>
        <taxon>Eukaryota</taxon>
        <taxon>Metazoa</taxon>
        <taxon>Spiralia</taxon>
        <taxon>Gnathifera</taxon>
        <taxon>Rotifera</taxon>
        <taxon>Eurotatoria</taxon>
        <taxon>Monogononta</taxon>
        <taxon>Pseudotrocha</taxon>
        <taxon>Ploima</taxon>
        <taxon>Brachionidae</taxon>
        <taxon>Brachionus</taxon>
    </lineage>
</organism>
<name>A0A3M7S5G8_BRAPC</name>
<gene>
    <name evidence="1" type="ORF">BpHYR1_023931</name>
</gene>
<dbReference type="EMBL" id="REGN01001992">
    <property type="protein sequence ID" value="RNA31074.1"/>
    <property type="molecule type" value="Genomic_DNA"/>
</dbReference>
<dbReference type="Proteomes" id="UP000276133">
    <property type="component" value="Unassembled WGS sequence"/>
</dbReference>
<accession>A0A3M7S5G8</accession>
<sequence length="136" mass="16292">MLLVLQVHRLGLVQRGVIVVGVIFGRAYFELVEFFFDFLFESGVRLLEVKLALELEWLTILQRCLSTARWHWRTSLLTWRHILSLNRKKRLVRLFRVAKSMLHLPTNKISRTKMLEKTTTKNQILEVSWVRDWAMR</sequence>
<evidence type="ECO:0000313" key="2">
    <source>
        <dbReference type="Proteomes" id="UP000276133"/>
    </source>
</evidence>
<dbReference type="AlphaFoldDB" id="A0A3M7S5G8"/>
<reference evidence="1 2" key="1">
    <citation type="journal article" date="2018" name="Sci. Rep.">
        <title>Genomic signatures of local adaptation to the degree of environmental predictability in rotifers.</title>
        <authorList>
            <person name="Franch-Gras L."/>
            <person name="Hahn C."/>
            <person name="Garcia-Roger E.M."/>
            <person name="Carmona M.J."/>
            <person name="Serra M."/>
            <person name="Gomez A."/>
        </authorList>
    </citation>
    <scope>NUCLEOTIDE SEQUENCE [LARGE SCALE GENOMIC DNA]</scope>
    <source>
        <strain evidence="1">HYR1</strain>
    </source>
</reference>
<evidence type="ECO:0000313" key="1">
    <source>
        <dbReference type="EMBL" id="RNA31074.1"/>
    </source>
</evidence>